<comment type="subcellular location">
    <subcellularLocation>
        <location evidence="3">Cytoplasm</location>
    </subcellularLocation>
</comment>
<dbReference type="PANTHER" id="PTHR30592:SF1">
    <property type="entry name" value="SULFUR CARRIER PROTEIN FDHD"/>
    <property type="match status" value="1"/>
</dbReference>
<dbReference type="PIRSF" id="PIRSF015626">
    <property type="entry name" value="FdhD"/>
    <property type="match status" value="1"/>
</dbReference>
<keyword evidence="2 3" id="KW-0501">Molybdenum cofactor biosynthesis</keyword>
<evidence type="ECO:0000313" key="4">
    <source>
        <dbReference type="EMBL" id="BAF89453.1"/>
    </source>
</evidence>
<reference evidence="5" key="2">
    <citation type="submission" date="2007-04" db="EMBL/GenBank/DDBJ databases">
        <title>Complete genome sequence of the nitrogen-fixing bacterium Azorhizobium caulinodans ORS571.</title>
        <authorList>
            <person name="Lee K.B."/>
            <person name="Backer P.D."/>
            <person name="Aono T."/>
            <person name="Liu C.T."/>
            <person name="Suzuki S."/>
            <person name="Suzuki T."/>
            <person name="Kaneko T."/>
            <person name="Yamada M."/>
            <person name="Tabata S."/>
            <person name="Kupfer D.M."/>
            <person name="Najar F.Z."/>
            <person name="Wiley G.B."/>
            <person name="Roe B."/>
            <person name="Binnewies T."/>
            <person name="Ussery D."/>
            <person name="Vereecke D."/>
            <person name="Gevers D."/>
            <person name="Holsters M."/>
            <person name="Oyaizu H."/>
        </authorList>
    </citation>
    <scope>NUCLEOTIDE SEQUENCE [LARGE SCALE GENOMIC DNA]</scope>
    <source>
        <strain evidence="5">ATCC 43989 / DSM 5975 / JCM 20966 / LMG 6465 / NBRC 14845 / NCIMB 13405 / ORS 571</strain>
    </source>
</reference>
<reference evidence="4 5" key="6">
    <citation type="journal article" date="2011" name="Appl. Environ. Microbiol.">
        <title>Involvement of the azorhizobial chromosome partition gene (parA) in the onset of bacteroid differentiation during Sesbania rostrata stem nodule development.</title>
        <authorList>
            <person name="Liu CT."/>
            <person name="Lee KB."/>
            <person name="Wang YS."/>
            <person name="Peng MH."/>
            <person name="Lee KT."/>
            <person name="Suzuki S."/>
            <person name="Suzuki T."/>
            <person name="Oyaizu H."/>
        </authorList>
    </citation>
    <scope>NUCLEOTIDE SEQUENCE [LARGE SCALE GENOMIC DNA]</scope>
    <source>
        <strain evidence="5">ATCC 43989 / DSM 5975 / JCM 20966 / LMG 6465 / NBRC 14845 / NCIMB 13405 / ORS 571</strain>
    </source>
</reference>
<dbReference type="GO" id="GO:0006777">
    <property type="term" value="P:Mo-molybdopterin cofactor biosynthetic process"/>
    <property type="evidence" value="ECO:0007669"/>
    <property type="project" value="UniProtKB-UniRule"/>
</dbReference>
<reference evidence="4 5" key="1">
    <citation type="journal article" date="2007" name="Appl. Environ. Microbiol.">
        <title>Rhizobial factors required for stem nodule maturation and maintenance in Sesbania rostrata-Azorhizobium caulinodans ORS571 symbiosis.</title>
        <authorList>
            <person name="Suzuki S."/>
            <person name="Aono T."/>
            <person name="Lee KB."/>
            <person name="Suzuki T."/>
            <person name="Liu CT."/>
            <person name="Miwa H."/>
            <person name="Wakao S."/>
            <person name="Iki T."/>
            <person name="Oyaizu H."/>
        </authorList>
    </citation>
    <scope>NUCLEOTIDE SEQUENCE [LARGE SCALE GENOMIC DNA]</scope>
    <source>
        <strain evidence="5">ATCC 43989 / DSM 5975 / JCM 20966 / LMG 6465 / NBRC 14845 / NCIMB 13405 / ORS 571</strain>
    </source>
</reference>
<dbReference type="PANTHER" id="PTHR30592">
    <property type="entry name" value="FORMATE DEHYDROGENASE"/>
    <property type="match status" value="1"/>
</dbReference>
<dbReference type="Gene3D" id="3.40.140.10">
    <property type="entry name" value="Cytidine Deaminase, domain 2"/>
    <property type="match status" value="1"/>
</dbReference>
<dbReference type="GO" id="GO:0005737">
    <property type="term" value="C:cytoplasm"/>
    <property type="evidence" value="ECO:0007669"/>
    <property type="project" value="UniProtKB-SubCell"/>
</dbReference>
<keyword evidence="5" id="KW-1185">Reference proteome</keyword>
<dbReference type="GO" id="GO:0097163">
    <property type="term" value="F:sulfur carrier activity"/>
    <property type="evidence" value="ECO:0007669"/>
    <property type="project" value="UniProtKB-UniRule"/>
</dbReference>
<dbReference type="InterPro" id="IPR016193">
    <property type="entry name" value="Cytidine_deaminase-like"/>
</dbReference>
<dbReference type="eggNOG" id="COG1526">
    <property type="taxonomic scope" value="Bacteria"/>
</dbReference>
<dbReference type="Gene3D" id="3.10.20.10">
    <property type="match status" value="1"/>
</dbReference>
<dbReference type="RefSeq" id="WP_012171978.1">
    <property type="nucleotide sequence ID" value="NC_009937.1"/>
</dbReference>
<dbReference type="HOGENOM" id="CLU_056887_2_1_5"/>
<feature type="active site" description="Cysteine persulfide intermediate" evidence="3">
    <location>
        <position position="126"/>
    </location>
</feature>
<evidence type="ECO:0000256" key="2">
    <source>
        <dbReference type="ARBA" id="ARBA00023150"/>
    </source>
</evidence>
<dbReference type="NCBIfam" id="TIGR00129">
    <property type="entry name" value="fdhD_narQ"/>
    <property type="match status" value="1"/>
</dbReference>
<evidence type="ECO:0000256" key="3">
    <source>
        <dbReference type="HAMAP-Rule" id="MF_00187"/>
    </source>
</evidence>
<dbReference type="InterPro" id="IPR003786">
    <property type="entry name" value="FdhD"/>
</dbReference>
<name>A8IIV3_AZOC5</name>
<dbReference type="GO" id="GO:0016783">
    <property type="term" value="F:sulfurtransferase activity"/>
    <property type="evidence" value="ECO:0007669"/>
    <property type="project" value="InterPro"/>
</dbReference>
<comment type="function">
    <text evidence="3">Required for formate dehydrogenase (FDH) activity. Acts as a sulfur carrier protein that transfers sulfur from IscS to the molybdenum cofactor prior to its insertion into FDH.</text>
</comment>
<reference evidence="4 5" key="4">
    <citation type="journal article" date="2009" name="Appl. Environ. Microbiol.">
        <title>Comparative genome-wide transcriptional profiling of Azorhizobium caulinodans ORS571 grown under free-living and symbiotic conditions.</title>
        <authorList>
            <person name="Tsukada S."/>
            <person name="Aono T."/>
            <person name="Akiba N."/>
            <person name="Lee KB."/>
            <person name="Liu CT."/>
            <person name="Toyazaki H."/>
            <person name="Oyaizu H."/>
        </authorList>
    </citation>
    <scope>NUCLEOTIDE SEQUENCE [LARGE SCALE GENOMIC DNA]</scope>
    <source>
        <strain evidence="5">ATCC 43989 / DSM 5975 / JCM 20966 / LMG 6465 / NBRC 14845 / NCIMB 13405 / ORS 571</strain>
    </source>
</reference>
<dbReference type="AlphaFoldDB" id="A8IIV3"/>
<comment type="similarity">
    <text evidence="3">Belongs to the FdhD family.</text>
</comment>
<dbReference type="SUPFAM" id="SSF53927">
    <property type="entry name" value="Cytidine deaminase-like"/>
    <property type="match status" value="1"/>
</dbReference>
<accession>A8IIV3</accession>
<protein>
    <recommendedName>
        <fullName evidence="3">Sulfur carrier protein FdhD</fullName>
    </recommendedName>
</protein>
<dbReference type="Proteomes" id="UP000000270">
    <property type="component" value="Chromosome"/>
</dbReference>
<reference evidence="4 5" key="3">
    <citation type="journal article" date="2008" name="BMC Genomics">
        <title>The genome of the versatile nitrogen fixer Azorhizobium caulinodans ORS571.</title>
        <authorList>
            <person name="Lee KB."/>
            <person name="Backer P.D."/>
            <person name="Aono T."/>
            <person name="Liu CT."/>
            <person name="Suzuki S."/>
            <person name="Suzuki T."/>
            <person name="Kaneko T."/>
            <person name="Yamada M."/>
            <person name="Tabata S."/>
            <person name="Kupfer D.M."/>
            <person name="Najar F.Z."/>
            <person name="Wiley G.B."/>
            <person name="Roe B."/>
            <person name="Binnewies T.T."/>
            <person name="Ussery D.W."/>
            <person name="D'Haeze W."/>
            <person name="Herder J.D."/>
            <person name="Gevers D."/>
            <person name="Vereecke D."/>
            <person name="Holsters M."/>
            <person name="Oyaizu H."/>
        </authorList>
    </citation>
    <scope>NUCLEOTIDE SEQUENCE [LARGE SCALE GENOMIC DNA]</scope>
    <source>
        <strain evidence="5">ATCC 43989 / DSM 5975 / JCM 20966 / LMG 6465 / NBRC 14845 / NCIMB 13405 / ORS 571</strain>
    </source>
</reference>
<dbReference type="EMBL" id="AP009384">
    <property type="protein sequence ID" value="BAF89453.1"/>
    <property type="molecule type" value="Genomic_DNA"/>
</dbReference>
<gene>
    <name evidence="3 4" type="primary">fdhD</name>
    <name evidence="4" type="ordered locus">AZC_3455</name>
</gene>
<organism evidence="4 5">
    <name type="scientific">Azorhizobium caulinodans (strain ATCC 43989 / DSM 5975 / JCM 20966 / LMG 6465 / NBRC 14845 / NCIMB 13405 / ORS 571)</name>
    <dbReference type="NCBI Taxonomy" id="438753"/>
    <lineage>
        <taxon>Bacteria</taxon>
        <taxon>Pseudomonadati</taxon>
        <taxon>Pseudomonadota</taxon>
        <taxon>Alphaproteobacteria</taxon>
        <taxon>Hyphomicrobiales</taxon>
        <taxon>Xanthobacteraceae</taxon>
        <taxon>Azorhizobium</taxon>
    </lineage>
</organism>
<reference evidence="4 5" key="5">
    <citation type="journal article" date="2010" name="Appl. Environ. Microbiol.">
        <title>phrR-like gene praR of Azorhizobium caulinodans ORS571 is essential for symbiosis with Sesbania rostrata and is involved in expression of reb genes.</title>
        <authorList>
            <person name="Akiba N."/>
            <person name="Aono T."/>
            <person name="Toyazaki H."/>
            <person name="Sato S."/>
            <person name="Oyaizu H."/>
        </authorList>
    </citation>
    <scope>NUCLEOTIDE SEQUENCE [LARGE SCALE GENOMIC DNA]</scope>
    <source>
        <strain evidence="5">ATCC 43989 / DSM 5975 / JCM 20966 / LMG 6465 / NBRC 14845 / NCIMB 13405 / ORS 571</strain>
    </source>
</reference>
<dbReference type="STRING" id="438753.AZC_3455"/>
<keyword evidence="1 3" id="KW-0963">Cytoplasm</keyword>
<comment type="caution">
    <text evidence="3">Lacks conserved residue(s) required for the propagation of feature annotation.</text>
</comment>
<evidence type="ECO:0000313" key="5">
    <source>
        <dbReference type="Proteomes" id="UP000000270"/>
    </source>
</evidence>
<proteinExistence type="inferred from homology"/>
<dbReference type="HAMAP" id="MF_00187">
    <property type="entry name" value="FdhD"/>
    <property type="match status" value="1"/>
</dbReference>
<sequence>MTKAPSLSPDDLPEIPDIPEPVRQVARAVWREGEVAQGERTVPEETPVALTYNGTTHAVMMASPIDIEAFALGFSLTEGIIRSSADILSLDVIAVEDGIEARMWIAEERMALLGARRRYLAGPTGCGLCGVESLAEAVKPAAQVAGDLVIEASALLEAMAALGPAQTLNHETRAVHAAGFYQPGTGLLAVAEDVGRHNALDKLVGKVARLPEANPASGVLLLTSRVSIEMVQKAAVLGVPVIAAVSAPTSLAIRTAERAGITLAAIVRSDGFELFTHPRRISLGTNQRQAHVA</sequence>
<evidence type="ECO:0000256" key="1">
    <source>
        <dbReference type="ARBA" id="ARBA00022490"/>
    </source>
</evidence>
<dbReference type="Pfam" id="PF02634">
    <property type="entry name" value="FdhD-NarQ"/>
    <property type="match status" value="1"/>
</dbReference>
<dbReference type="KEGG" id="azc:AZC_3455"/>